<evidence type="ECO:0000313" key="2">
    <source>
        <dbReference type="Proteomes" id="UP000734823"/>
    </source>
</evidence>
<organism evidence="1 2">
    <name type="scientific">Actinokineospora xionganensis</name>
    <dbReference type="NCBI Taxonomy" id="2684470"/>
    <lineage>
        <taxon>Bacteria</taxon>
        <taxon>Bacillati</taxon>
        <taxon>Actinomycetota</taxon>
        <taxon>Actinomycetes</taxon>
        <taxon>Pseudonocardiales</taxon>
        <taxon>Pseudonocardiaceae</taxon>
        <taxon>Actinokineospora</taxon>
    </lineage>
</organism>
<gene>
    <name evidence="1" type="ORF">GPZ80_30175</name>
</gene>
<dbReference type="Proteomes" id="UP000734823">
    <property type="component" value="Unassembled WGS sequence"/>
</dbReference>
<dbReference type="Pfam" id="PF14025">
    <property type="entry name" value="DUF4241"/>
    <property type="match status" value="1"/>
</dbReference>
<protein>
    <submittedName>
        <fullName evidence="1">DUF4241 domain-containing protein</fullName>
    </submittedName>
</protein>
<dbReference type="EMBL" id="JABVED010000030">
    <property type="protein sequence ID" value="MBC6451434.1"/>
    <property type="molecule type" value="Genomic_DNA"/>
</dbReference>
<dbReference type="InterPro" id="IPR025335">
    <property type="entry name" value="DUF4241"/>
</dbReference>
<proteinExistence type="predicted"/>
<dbReference type="RefSeq" id="WP_187224508.1">
    <property type="nucleotide sequence ID" value="NZ_JABVED010000030.1"/>
</dbReference>
<keyword evidence="2" id="KW-1185">Reference proteome</keyword>
<comment type="caution">
    <text evidence="1">The sequence shown here is derived from an EMBL/GenBank/DDBJ whole genome shotgun (WGS) entry which is preliminary data.</text>
</comment>
<accession>A0ABR7LFJ3</accession>
<reference evidence="1 2" key="1">
    <citation type="submission" date="2020-06" db="EMBL/GenBank/DDBJ databases">
        <title>Actinokineospora xiongansis sp. nov., isolated from soil of Baiyangdian.</title>
        <authorList>
            <person name="Zhang X."/>
        </authorList>
    </citation>
    <scope>NUCLEOTIDE SEQUENCE [LARGE SCALE GENOMIC DNA]</scope>
    <source>
        <strain evidence="1 2">HBU206404</strain>
    </source>
</reference>
<evidence type="ECO:0000313" key="1">
    <source>
        <dbReference type="EMBL" id="MBC6451434.1"/>
    </source>
</evidence>
<name>A0ABR7LFJ3_9PSEU</name>
<sequence length="402" mass="42585">MPEEITVDLVYCEGFDPEARTLVGRIGVEEARRRHAAGEQFAVAAVTADGGRVPALVDWAGTQRYARVWRFDEQGRRVHQTQCRLVPEGGLFVTEVRLWTYDSAGQAEFDRGAGQETIRNFRSGRVEHEAAPAGEGGGMRATQTQVDPATLVVPVPSFGDLSTLFGLGPVRVRRVDDAIDPATAPPWRPPVPLPPGDPTALFEPGVRYSLAGSGSTVITDVRPAGVARLVSGQLAAADPGWLDGVDPFTTPVAPGAYRVDLAVIRFIDQPDHTRVAAARLTVVDAPVASWEPALTASAEPLMLGEGEFQGFGVDSGMACFFDVAAGPALAELSDQAVADWDGMADLPAELVDPATGASLVQFTSGWGDGAYPTWLGRTAEGEVACFVVDLLVLREAEIVPSA</sequence>